<dbReference type="Pfam" id="PF00356">
    <property type="entry name" value="LacI"/>
    <property type="match status" value="1"/>
</dbReference>
<dbReference type="EMBL" id="PVTQ01000008">
    <property type="protein sequence ID" value="PRY88203.1"/>
    <property type="molecule type" value="Genomic_DNA"/>
</dbReference>
<organism evidence="6 7">
    <name type="scientific">Donghicola tyrosinivorans</name>
    <dbReference type="NCBI Taxonomy" id="1652492"/>
    <lineage>
        <taxon>Bacteria</taxon>
        <taxon>Pseudomonadati</taxon>
        <taxon>Pseudomonadota</taxon>
        <taxon>Alphaproteobacteria</taxon>
        <taxon>Rhodobacterales</taxon>
        <taxon>Roseobacteraceae</taxon>
        <taxon>Donghicola</taxon>
    </lineage>
</organism>
<dbReference type="PROSITE" id="PS50932">
    <property type="entry name" value="HTH_LACI_2"/>
    <property type="match status" value="1"/>
</dbReference>
<dbReference type="SUPFAM" id="SSF53822">
    <property type="entry name" value="Periplasmic binding protein-like I"/>
    <property type="match status" value="1"/>
</dbReference>
<feature type="domain" description="HTH lacI-type" evidence="5">
    <location>
        <begin position="33"/>
        <end position="89"/>
    </location>
</feature>
<dbReference type="Proteomes" id="UP000238392">
    <property type="component" value="Unassembled WGS sequence"/>
</dbReference>
<evidence type="ECO:0000256" key="2">
    <source>
        <dbReference type="ARBA" id="ARBA00023015"/>
    </source>
</evidence>
<dbReference type="Gene3D" id="3.40.50.2300">
    <property type="match status" value="2"/>
</dbReference>
<reference evidence="6 7" key="1">
    <citation type="submission" date="2018-03" db="EMBL/GenBank/DDBJ databases">
        <title>Genomic Encyclopedia of Archaeal and Bacterial Type Strains, Phase II (KMG-II): from individual species to whole genera.</title>
        <authorList>
            <person name="Goeker M."/>
        </authorList>
    </citation>
    <scope>NUCLEOTIDE SEQUENCE [LARGE SCALE GENOMIC DNA]</scope>
    <source>
        <strain evidence="6 7">DSM 100212</strain>
    </source>
</reference>
<dbReference type="CDD" id="cd01392">
    <property type="entry name" value="HTH_LacI"/>
    <property type="match status" value="1"/>
</dbReference>
<dbReference type="GO" id="GO:0000976">
    <property type="term" value="F:transcription cis-regulatory region binding"/>
    <property type="evidence" value="ECO:0007669"/>
    <property type="project" value="TreeGrafter"/>
</dbReference>
<dbReference type="Gene3D" id="1.10.260.40">
    <property type="entry name" value="lambda repressor-like DNA-binding domains"/>
    <property type="match status" value="1"/>
</dbReference>
<accession>A0A2T0WNC0</accession>
<protein>
    <submittedName>
        <fullName evidence="6">LacI family fructose operon transcriptional repressor</fullName>
    </submittedName>
</protein>
<dbReference type="SMART" id="SM00354">
    <property type="entry name" value="HTH_LACI"/>
    <property type="match status" value="1"/>
</dbReference>
<evidence type="ECO:0000313" key="6">
    <source>
        <dbReference type="EMBL" id="PRY88203.1"/>
    </source>
</evidence>
<name>A0A2T0WNC0_9RHOB</name>
<keyword evidence="1" id="KW-0678">Repressor</keyword>
<gene>
    <name evidence="6" type="ORF">CLV74_1087</name>
</gene>
<proteinExistence type="predicted"/>
<comment type="caution">
    <text evidence="6">The sequence shown here is derived from an EMBL/GenBank/DDBJ whole genome shotgun (WGS) entry which is preliminary data.</text>
</comment>
<keyword evidence="7" id="KW-1185">Reference proteome</keyword>
<keyword evidence="4" id="KW-0804">Transcription</keyword>
<evidence type="ECO:0000256" key="3">
    <source>
        <dbReference type="ARBA" id="ARBA00023125"/>
    </source>
</evidence>
<dbReference type="InterPro" id="IPR000843">
    <property type="entry name" value="HTH_LacI"/>
</dbReference>
<dbReference type="GO" id="GO:0003700">
    <property type="term" value="F:DNA-binding transcription factor activity"/>
    <property type="evidence" value="ECO:0007669"/>
    <property type="project" value="TreeGrafter"/>
</dbReference>
<evidence type="ECO:0000313" key="7">
    <source>
        <dbReference type="Proteomes" id="UP000238392"/>
    </source>
</evidence>
<dbReference type="SUPFAM" id="SSF47413">
    <property type="entry name" value="lambda repressor-like DNA-binding domains"/>
    <property type="match status" value="1"/>
</dbReference>
<evidence type="ECO:0000256" key="4">
    <source>
        <dbReference type="ARBA" id="ARBA00023163"/>
    </source>
</evidence>
<dbReference type="InterPro" id="IPR028082">
    <property type="entry name" value="Peripla_BP_I"/>
</dbReference>
<evidence type="ECO:0000259" key="5">
    <source>
        <dbReference type="PROSITE" id="PS50932"/>
    </source>
</evidence>
<dbReference type="PANTHER" id="PTHR30146:SF45">
    <property type="entry name" value="CATABOLITE REPRESSOR_ACTIVATOR"/>
    <property type="match status" value="1"/>
</dbReference>
<keyword evidence="2" id="KW-0805">Transcription regulation</keyword>
<dbReference type="PANTHER" id="PTHR30146">
    <property type="entry name" value="LACI-RELATED TRANSCRIPTIONAL REPRESSOR"/>
    <property type="match status" value="1"/>
</dbReference>
<keyword evidence="3" id="KW-0238">DNA-binding</keyword>
<evidence type="ECO:0000256" key="1">
    <source>
        <dbReference type="ARBA" id="ARBA00022491"/>
    </source>
</evidence>
<dbReference type="InterPro" id="IPR010982">
    <property type="entry name" value="Lambda_DNA-bd_dom_sf"/>
</dbReference>
<sequence>MLQSIMAFVHPVNHILKNVPEGPLFMSNKQKETIYDIAQKAGASASTVSAALNGTWKKRRISEKTAQRIIQIAREQGYTTNNQARALRTSRSGLVALLVPEYNRFFSNIAQTFSQEVRARNLCPVIISTERDPKEERHIVEDLSNWQIDSIFFVGSVSPEDLSRQCKDAQIPHVFVDQPCALAPSVVTDNRAGALMLTQQILASMPAATGDPLRDRVYFLGGDRRLPSTYNRIEGFSEAIRAVTGSVAPDQIIAKTYAKDAATQAIADLYGQLGGLPRGLFINSDSVFEGAMHFIATLPEDELQTCAFGCFDYEPFGQLLRFPVHMIRQRHKKLVQRAFWHLEHTTTPVLEQIEPELYRAKT</sequence>
<dbReference type="AlphaFoldDB" id="A0A2T0WNC0"/>